<proteinExistence type="predicted"/>
<keyword evidence="1" id="KW-1133">Transmembrane helix</keyword>
<organism evidence="2 3">
    <name type="scientific">Dreissena polymorpha</name>
    <name type="common">Zebra mussel</name>
    <name type="synonym">Mytilus polymorpha</name>
    <dbReference type="NCBI Taxonomy" id="45954"/>
    <lineage>
        <taxon>Eukaryota</taxon>
        <taxon>Metazoa</taxon>
        <taxon>Spiralia</taxon>
        <taxon>Lophotrochozoa</taxon>
        <taxon>Mollusca</taxon>
        <taxon>Bivalvia</taxon>
        <taxon>Autobranchia</taxon>
        <taxon>Heteroconchia</taxon>
        <taxon>Euheterodonta</taxon>
        <taxon>Imparidentia</taxon>
        <taxon>Neoheterodontei</taxon>
        <taxon>Myida</taxon>
        <taxon>Dreissenoidea</taxon>
        <taxon>Dreissenidae</taxon>
        <taxon>Dreissena</taxon>
    </lineage>
</organism>
<reference evidence="2" key="1">
    <citation type="journal article" date="2019" name="bioRxiv">
        <title>The Genome of the Zebra Mussel, Dreissena polymorpha: A Resource for Invasive Species Research.</title>
        <authorList>
            <person name="McCartney M.A."/>
            <person name="Auch B."/>
            <person name="Kono T."/>
            <person name="Mallez S."/>
            <person name="Zhang Y."/>
            <person name="Obille A."/>
            <person name="Becker A."/>
            <person name="Abrahante J.E."/>
            <person name="Garbe J."/>
            <person name="Badalamenti J.P."/>
            <person name="Herman A."/>
            <person name="Mangelson H."/>
            <person name="Liachko I."/>
            <person name="Sullivan S."/>
            <person name="Sone E.D."/>
            <person name="Koren S."/>
            <person name="Silverstein K.A.T."/>
            <person name="Beckman K.B."/>
            <person name="Gohl D.M."/>
        </authorList>
    </citation>
    <scope>NUCLEOTIDE SEQUENCE</scope>
    <source>
        <strain evidence="2">Duluth1</strain>
        <tissue evidence="2">Whole animal</tissue>
    </source>
</reference>
<keyword evidence="3" id="KW-1185">Reference proteome</keyword>
<dbReference type="Proteomes" id="UP000828390">
    <property type="component" value="Unassembled WGS sequence"/>
</dbReference>
<comment type="caution">
    <text evidence="2">The sequence shown here is derived from an EMBL/GenBank/DDBJ whole genome shotgun (WGS) entry which is preliminary data.</text>
</comment>
<dbReference type="EMBL" id="JAIWYP010000001">
    <property type="protein sequence ID" value="KAH3896969.1"/>
    <property type="molecule type" value="Genomic_DNA"/>
</dbReference>
<reference evidence="2" key="2">
    <citation type="submission" date="2020-11" db="EMBL/GenBank/DDBJ databases">
        <authorList>
            <person name="McCartney M.A."/>
            <person name="Auch B."/>
            <person name="Kono T."/>
            <person name="Mallez S."/>
            <person name="Becker A."/>
            <person name="Gohl D.M."/>
            <person name="Silverstein K.A.T."/>
            <person name="Koren S."/>
            <person name="Bechman K.B."/>
            <person name="Herman A."/>
            <person name="Abrahante J.E."/>
            <person name="Garbe J."/>
        </authorList>
    </citation>
    <scope>NUCLEOTIDE SEQUENCE</scope>
    <source>
        <strain evidence="2">Duluth1</strain>
        <tissue evidence="2">Whole animal</tissue>
    </source>
</reference>
<protein>
    <submittedName>
        <fullName evidence="2">Uncharacterized protein</fullName>
    </submittedName>
</protein>
<accession>A0A9D4S8X1</accession>
<evidence type="ECO:0000256" key="1">
    <source>
        <dbReference type="SAM" id="Phobius"/>
    </source>
</evidence>
<keyword evidence="1" id="KW-0812">Transmembrane</keyword>
<feature type="transmembrane region" description="Helical" evidence="1">
    <location>
        <begin position="67"/>
        <end position="88"/>
    </location>
</feature>
<dbReference type="AlphaFoldDB" id="A0A9D4S8X1"/>
<evidence type="ECO:0000313" key="2">
    <source>
        <dbReference type="EMBL" id="KAH3896969.1"/>
    </source>
</evidence>
<evidence type="ECO:0000313" key="3">
    <source>
        <dbReference type="Proteomes" id="UP000828390"/>
    </source>
</evidence>
<keyword evidence="1" id="KW-0472">Membrane</keyword>
<name>A0A9D4S8X1_DREPO</name>
<sequence length="106" mass="11665">MCCNHVPYVLVDLVLHVGNSEQSLETFVFKCLYPVFGVRVKRPGFAAVHLNFQSLYLMLMELLVHNLLSLAIAVVAMVILISISAVSVPSLDSAVEDLFDYAPPNS</sequence>
<gene>
    <name evidence="2" type="ORF">DPMN_021153</name>
</gene>